<comment type="caution">
    <text evidence="1">The sequence shown here is derived from an EMBL/GenBank/DDBJ whole genome shotgun (WGS) entry which is preliminary data.</text>
</comment>
<reference evidence="1 2" key="1">
    <citation type="submission" date="2018-09" db="EMBL/GenBank/DDBJ databases">
        <title>Genomic investigation of the strawberry pathogen Phytophthora fragariae indicates pathogenicity is determined by transcriptional variation in three key races.</title>
        <authorList>
            <person name="Adams T.M."/>
            <person name="Armitage A.D."/>
            <person name="Sobczyk M.K."/>
            <person name="Bates H.J."/>
            <person name="Dunwell J.M."/>
            <person name="Nellist C.F."/>
            <person name="Harrison R.J."/>
        </authorList>
    </citation>
    <scope>NUCLEOTIDE SEQUENCE [LARGE SCALE GENOMIC DNA]</scope>
    <source>
        <strain evidence="1 2">NOV-77</strain>
    </source>
</reference>
<organism evidence="1 2">
    <name type="scientific">Phytophthora fragariae</name>
    <dbReference type="NCBI Taxonomy" id="53985"/>
    <lineage>
        <taxon>Eukaryota</taxon>
        <taxon>Sar</taxon>
        <taxon>Stramenopiles</taxon>
        <taxon>Oomycota</taxon>
        <taxon>Peronosporomycetes</taxon>
        <taxon>Peronosporales</taxon>
        <taxon>Peronosporaceae</taxon>
        <taxon>Phytophthora</taxon>
    </lineage>
</organism>
<proteinExistence type="predicted"/>
<protein>
    <submittedName>
        <fullName evidence="1">Uncharacterized protein</fullName>
    </submittedName>
</protein>
<gene>
    <name evidence="1" type="ORF">PF008_g11063</name>
</gene>
<name>A0A6G0RRZ5_9STRA</name>
<sequence length="106" mass="11398">MSAVASCLSVFSLGASSMRRRTWSNPSPIPRYAYDWWCAIVGIGVSARARSRLSASTAPLPLRRTPMDRHLAGFAFMPVQSRNAATSSCCAVTPALVPLKILRSSA</sequence>
<evidence type="ECO:0000313" key="2">
    <source>
        <dbReference type="Proteomes" id="UP000486351"/>
    </source>
</evidence>
<dbReference type="EMBL" id="QXFY01000578">
    <property type="protein sequence ID" value="KAE9340519.1"/>
    <property type="molecule type" value="Genomic_DNA"/>
</dbReference>
<dbReference type="Proteomes" id="UP000486351">
    <property type="component" value="Unassembled WGS sequence"/>
</dbReference>
<accession>A0A6G0RRZ5</accession>
<evidence type="ECO:0000313" key="1">
    <source>
        <dbReference type="EMBL" id="KAE9340519.1"/>
    </source>
</evidence>
<dbReference type="AlphaFoldDB" id="A0A6G0RRZ5"/>